<dbReference type="EMBL" id="CAJNNW010027412">
    <property type="protein sequence ID" value="CAE8691330.1"/>
    <property type="molecule type" value="Genomic_DNA"/>
</dbReference>
<comment type="caution">
    <text evidence="1">The sequence shown here is derived from an EMBL/GenBank/DDBJ whole genome shotgun (WGS) entry which is preliminary data.</text>
</comment>
<dbReference type="AlphaFoldDB" id="A0A813K6I2"/>
<reference evidence="1" key="1">
    <citation type="submission" date="2021-02" db="EMBL/GenBank/DDBJ databases">
        <authorList>
            <person name="Dougan E. K."/>
            <person name="Rhodes N."/>
            <person name="Thang M."/>
            <person name="Chan C."/>
        </authorList>
    </citation>
    <scope>NUCLEOTIDE SEQUENCE</scope>
</reference>
<feature type="non-terminal residue" evidence="1">
    <location>
        <position position="156"/>
    </location>
</feature>
<feature type="non-terminal residue" evidence="1">
    <location>
        <position position="1"/>
    </location>
</feature>
<evidence type="ECO:0000313" key="2">
    <source>
        <dbReference type="Proteomes" id="UP000626109"/>
    </source>
</evidence>
<proteinExistence type="predicted"/>
<sequence>GGKHSERFAPHKAFLSGLLGGCLYSAWSFQRNRKQLSGLGPRALLAGVACSAFSGSYSWYQAQQAQRHANALERLQRTREAIHLVPIGSDSPPVPSDEFDEATGENAVERNAELLRQIRLEELSELLLAGKADATAVTADKDTPLHFASCYQQLET</sequence>
<protein>
    <submittedName>
        <fullName evidence="1">Uncharacterized protein</fullName>
    </submittedName>
</protein>
<evidence type="ECO:0000313" key="1">
    <source>
        <dbReference type="EMBL" id="CAE8691330.1"/>
    </source>
</evidence>
<dbReference type="Proteomes" id="UP000626109">
    <property type="component" value="Unassembled WGS sequence"/>
</dbReference>
<name>A0A813K6I2_POLGL</name>
<accession>A0A813K6I2</accession>
<gene>
    <name evidence="1" type="ORF">PGLA2088_LOCUS27370</name>
</gene>
<organism evidence="1 2">
    <name type="scientific">Polarella glacialis</name>
    <name type="common">Dinoflagellate</name>
    <dbReference type="NCBI Taxonomy" id="89957"/>
    <lineage>
        <taxon>Eukaryota</taxon>
        <taxon>Sar</taxon>
        <taxon>Alveolata</taxon>
        <taxon>Dinophyceae</taxon>
        <taxon>Suessiales</taxon>
        <taxon>Suessiaceae</taxon>
        <taxon>Polarella</taxon>
    </lineage>
</organism>